<evidence type="ECO:0000256" key="1">
    <source>
        <dbReference type="ARBA" id="ARBA00022553"/>
    </source>
</evidence>
<proteinExistence type="predicted"/>
<dbReference type="GO" id="GO:0000160">
    <property type="term" value="P:phosphorelay signal transduction system"/>
    <property type="evidence" value="ECO:0007669"/>
    <property type="project" value="InterPro"/>
</dbReference>
<keyword evidence="7" id="KW-1185">Reference proteome</keyword>
<protein>
    <submittedName>
        <fullName evidence="4">Response regulator</fullName>
    </submittedName>
</protein>
<dbReference type="Pfam" id="PF00072">
    <property type="entry name" value="Response_reg"/>
    <property type="match status" value="1"/>
</dbReference>
<dbReference type="EMBL" id="CP128399">
    <property type="protein sequence ID" value="WJW66925.1"/>
    <property type="molecule type" value="Genomic_DNA"/>
</dbReference>
<dbReference type="Gene3D" id="3.40.50.2300">
    <property type="match status" value="1"/>
</dbReference>
<dbReference type="SMART" id="SM00448">
    <property type="entry name" value="REC"/>
    <property type="match status" value="1"/>
</dbReference>
<sequence length="151" mass="17171">MNLQMLPLKDTYKLKALSSTPKKILIIDDNFVQASKTKFILEGKGYEIALVRDGIEGIKKADEIRPDLIVLDLYLPKVNGFEVCKTLKSTNKLRNIPIIVFSSENKLKNMVTAYEMGADYYVVKGEEGEHVLVLLLETVFSRMDRSSLRPF</sequence>
<dbReference type="Proteomes" id="UP000521676">
    <property type="component" value="Unassembled WGS sequence"/>
</dbReference>
<dbReference type="SUPFAM" id="SSF52172">
    <property type="entry name" value="CheY-like"/>
    <property type="match status" value="1"/>
</dbReference>
<reference evidence="5" key="2">
    <citation type="journal article" date="2024" name="Nature">
        <title>Anoxygenic phototroph of the Chloroflexota uses a type I reaction centre.</title>
        <authorList>
            <person name="Tsuji J.M."/>
            <person name="Shaw N.A."/>
            <person name="Nagashima S."/>
            <person name="Venkiteswaran J.J."/>
            <person name="Schiff S.L."/>
            <person name="Watanabe T."/>
            <person name="Fukui M."/>
            <person name="Hanada S."/>
            <person name="Tank M."/>
            <person name="Neufeld J.D."/>
        </authorList>
    </citation>
    <scope>NUCLEOTIDE SEQUENCE</scope>
    <source>
        <strain evidence="5">L227-S17</strain>
    </source>
</reference>
<dbReference type="InterPro" id="IPR050595">
    <property type="entry name" value="Bact_response_regulator"/>
</dbReference>
<dbReference type="PROSITE" id="PS50110">
    <property type="entry name" value="RESPONSE_REGULATORY"/>
    <property type="match status" value="1"/>
</dbReference>
<dbReference type="InterPro" id="IPR001789">
    <property type="entry name" value="Sig_transdc_resp-reg_receiver"/>
</dbReference>
<dbReference type="CDD" id="cd00156">
    <property type="entry name" value="REC"/>
    <property type="match status" value="1"/>
</dbReference>
<evidence type="ECO:0000313" key="7">
    <source>
        <dbReference type="Proteomes" id="UP001431572"/>
    </source>
</evidence>
<dbReference type="RefSeq" id="WP_341468818.1">
    <property type="nucleotide sequence ID" value="NZ_CP128399.1"/>
</dbReference>
<evidence type="ECO:0000313" key="4">
    <source>
        <dbReference type="EMBL" id="NWJ45044.1"/>
    </source>
</evidence>
<dbReference type="AlphaFoldDB" id="A0A8T7LSP5"/>
<keyword evidence="1 2" id="KW-0597">Phosphoprotein</keyword>
<dbReference type="PANTHER" id="PTHR44591:SF3">
    <property type="entry name" value="RESPONSE REGULATORY DOMAIN-CONTAINING PROTEIN"/>
    <property type="match status" value="1"/>
</dbReference>
<reference evidence="4 6" key="1">
    <citation type="submission" date="2020-06" db="EMBL/GenBank/DDBJ databases">
        <title>Anoxygenic phototrophic Chloroflexota member uses a Type I reaction center.</title>
        <authorList>
            <person name="Tsuji J.M."/>
            <person name="Shaw N.A."/>
            <person name="Nagashima S."/>
            <person name="Venkiteswaran J."/>
            <person name="Schiff S.L."/>
            <person name="Hanada S."/>
            <person name="Tank M."/>
            <person name="Neufeld J.D."/>
        </authorList>
    </citation>
    <scope>NUCLEOTIDE SEQUENCE [LARGE SCALE GENOMIC DNA]</scope>
    <source>
        <strain evidence="4">L227-S17</strain>
    </source>
</reference>
<name>A0A8T7LSP5_9CHLR</name>
<organism evidence="4 6">
    <name type="scientific">Candidatus Chlorohelix allophototropha</name>
    <dbReference type="NCBI Taxonomy" id="3003348"/>
    <lineage>
        <taxon>Bacteria</taxon>
        <taxon>Bacillati</taxon>
        <taxon>Chloroflexota</taxon>
        <taxon>Chloroflexia</taxon>
        <taxon>Candidatus Chloroheliales</taxon>
        <taxon>Candidatus Chloroheliaceae</taxon>
        <taxon>Candidatus Chlorohelix</taxon>
    </lineage>
</organism>
<feature type="domain" description="Response regulatory" evidence="3">
    <location>
        <begin position="23"/>
        <end position="139"/>
    </location>
</feature>
<dbReference type="EMBL" id="JACATZ010000001">
    <property type="protein sequence ID" value="NWJ45044.1"/>
    <property type="molecule type" value="Genomic_DNA"/>
</dbReference>
<dbReference type="PANTHER" id="PTHR44591">
    <property type="entry name" value="STRESS RESPONSE REGULATOR PROTEIN 1"/>
    <property type="match status" value="1"/>
</dbReference>
<feature type="modified residue" description="4-aspartylphosphate" evidence="2">
    <location>
        <position position="72"/>
    </location>
</feature>
<evidence type="ECO:0000259" key="3">
    <source>
        <dbReference type="PROSITE" id="PS50110"/>
    </source>
</evidence>
<dbReference type="Proteomes" id="UP001431572">
    <property type="component" value="Chromosome 1"/>
</dbReference>
<dbReference type="InterPro" id="IPR011006">
    <property type="entry name" value="CheY-like_superfamily"/>
</dbReference>
<evidence type="ECO:0000313" key="5">
    <source>
        <dbReference type="EMBL" id="WJW66925.1"/>
    </source>
</evidence>
<gene>
    <name evidence="4" type="ORF">HXX08_04110</name>
    <name evidence="5" type="ORF">OZ401_000170</name>
</gene>
<evidence type="ECO:0000313" key="6">
    <source>
        <dbReference type="Proteomes" id="UP000521676"/>
    </source>
</evidence>
<evidence type="ECO:0000256" key="2">
    <source>
        <dbReference type="PROSITE-ProRule" id="PRU00169"/>
    </source>
</evidence>
<accession>A0A8T7LSP5</accession>